<organism evidence="1 2">
    <name type="scientific">Sanguibacter gelidistatuariae</name>
    <dbReference type="NCBI Taxonomy" id="1814289"/>
    <lineage>
        <taxon>Bacteria</taxon>
        <taxon>Bacillati</taxon>
        <taxon>Actinomycetota</taxon>
        <taxon>Actinomycetes</taxon>
        <taxon>Micrococcales</taxon>
        <taxon>Sanguibacteraceae</taxon>
        <taxon>Sanguibacter</taxon>
    </lineage>
</organism>
<evidence type="ECO:0000313" key="1">
    <source>
        <dbReference type="EMBL" id="SDD10802.1"/>
    </source>
</evidence>
<reference evidence="1 2" key="1">
    <citation type="submission" date="2016-09" db="EMBL/GenBank/DDBJ databases">
        <authorList>
            <person name="Capua I."/>
            <person name="De Benedictis P."/>
            <person name="Joannis T."/>
            <person name="Lombin L.H."/>
            <person name="Cattoli G."/>
        </authorList>
    </citation>
    <scope>NUCLEOTIDE SEQUENCE [LARGE SCALE GENOMIC DNA]</scope>
    <source>
        <strain evidence="1 2">ISLP-3</strain>
    </source>
</reference>
<name>A0A1G6S1K6_9MICO</name>
<dbReference type="OrthoDB" id="4829239at2"/>
<dbReference type="Proteomes" id="UP000199039">
    <property type="component" value="Unassembled WGS sequence"/>
</dbReference>
<gene>
    <name evidence="1" type="ORF">SAMN05216410_2848</name>
</gene>
<accession>A0A1G6S1K6</accession>
<dbReference type="AlphaFoldDB" id="A0A1G6S1K6"/>
<evidence type="ECO:0000313" key="2">
    <source>
        <dbReference type="Proteomes" id="UP000199039"/>
    </source>
</evidence>
<protein>
    <submittedName>
        <fullName evidence="1">Uncharacterized protein</fullName>
    </submittedName>
</protein>
<sequence>MTDVARSPQRIRETPPQPFHGVYDSPALAHAFGVTPALLRMWVAGIRVAPEGFPEPEGMLNGGNIWSAESVAPIVEARRQLIERGEIRAEDSPSS</sequence>
<proteinExistence type="predicted"/>
<dbReference type="RefSeq" id="WP_093184167.1">
    <property type="nucleotide sequence ID" value="NZ_FMYH01000005.1"/>
</dbReference>
<keyword evidence="2" id="KW-1185">Reference proteome</keyword>
<dbReference type="EMBL" id="FMYH01000005">
    <property type="protein sequence ID" value="SDD10802.1"/>
    <property type="molecule type" value="Genomic_DNA"/>
</dbReference>